<dbReference type="AlphaFoldDB" id="A0A484MXF5"/>
<keyword evidence="3" id="KW-1185">Reference proteome</keyword>
<feature type="region of interest" description="Disordered" evidence="1">
    <location>
        <begin position="72"/>
        <end position="120"/>
    </location>
</feature>
<protein>
    <submittedName>
        <fullName evidence="2">Uncharacterized protein</fullName>
    </submittedName>
</protein>
<accession>A0A484MXF5</accession>
<dbReference type="Proteomes" id="UP000595140">
    <property type="component" value="Unassembled WGS sequence"/>
</dbReference>
<dbReference type="OrthoDB" id="5148295at2759"/>
<evidence type="ECO:0000313" key="3">
    <source>
        <dbReference type="Proteomes" id="UP000595140"/>
    </source>
</evidence>
<dbReference type="EMBL" id="OOIL02004817">
    <property type="protein sequence ID" value="VFQ93117.1"/>
    <property type="molecule type" value="Genomic_DNA"/>
</dbReference>
<reference evidence="2 3" key="1">
    <citation type="submission" date="2018-04" db="EMBL/GenBank/DDBJ databases">
        <authorList>
            <person name="Vogel A."/>
        </authorList>
    </citation>
    <scope>NUCLEOTIDE SEQUENCE [LARGE SCALE GENOMIC DNA]</scope>
</reference>
<evidence type="ECO:0000256" key="1">
    <source>
        <dbReference type="SAM" id="MobiDB-lite"/>
    </source>
</evidence>
<sequence length="210" mass="23543">MTWFTELEEVAYSVVEYIPLVGTVYSLKRAGIAYTERDWLNHWQSFGNLLESSVRDIVLYLRRVLRARHDGGPAHHGRVVHRQDGRHLPPRPPQSRSQKRAGQGKRPCPRHGVVGGQEQGPNLQWQSQGCPPLSLYCLHRYAHASRICPEWPGRLSSFISGGDCATGHASPFRGDGLKIGMEQGIGPQTPFDQELLLYVLRTNNSAINAE</sequence>
<gene>
    <name evidence="2" type="ORF">CCAM_LOCUS34893</name>
</gene>
<proteinExistence type="predicted"/>
<feature type="compositionally biased region" description="Basic residues" evidence="1">
    <location>
        <begin position="97"/>
        <end position="109"/>
    </location>
</feature>
<organism evidence="2 3">
    <name type="scientific">Cuscuta campestris</name>
    <dbReference type="NCBI Taxonomy" id="132261"/>
    <lineage>
        <taxon>Eukaryota</taxon>
        <taxon>Viridiplantae</taxon>
        <taxon>Streptophyta</taxon>
        <taxon>Embryophyta</taxon>
        <taxon>Tracheophyta</taxon>
        <taxon>Spermatophyta</taxon>
        <taxon>Magnoliopsida</taxon>
        <taxon>eudicotyledons</taxon>
        <taxon>Gunneridae</taxon>
        <taxon>Pentapetalae</taxon>
        <taxon>asterids</taxon>
        <taxon>lamiids</taxon>
        <taxon>Solanales</taxon>
        <taxon>Convolvulaceae</taxon>
        <taxon>Cuscuteae</taxon>
        <taxon>Cuscuta</taxon>
        <taxon>Cuscuta subgen. Grammica</taxon>
        <taxon>Cuscuta sect. Cleistogrammica</taxon>
    </lineage>
</organism>
<evidence type="ECO:0000313" key="2">
    <source>
        <dbReference type="EMBL" id="VFQ93117.1"/>
    </source>
</evidence>
<name>A0A484MXF5_9ASTE</name>